<organism evidence="3 4">
    <name type="scientific">Bacteriovorax stolpii</name>
    <name type="common">Bdellovibrio stolpii</name>
    <dbReference type="NCBI Taxonomy" id="960"/>
    <lineage>
        <taxon>Bacteria</taxon>
        <taxon>Pseudomonadati</taxon>
        <taxon>Bdellovibrionota</taxon>
        <taxon>Bacteriovoracia</taxon>
        <taxon>Bacteriovoracales</taxon>
        <taxon>Bacteriovoracaceae</taxon>
        <taxon>Bacteriovorax</taxon>
    </lineage>
</organism>
<dbReference type="Proteomes" id="UP000235584">
    <property type="component" value="Chromosome"/>
</dbReference>
<protein>
    <submittedName>
        <fullName evidence="3">Uncharacterized protein</fullName>
    </submittedName>
</protein>
<feature type="compositionally biased region" description="Basic and acidic residues" evidence="1">
    <location>
        <begin position="668"/>
        <end position="693"/>
    </location>
</feature>
<evidence type="ECO:0000313" key="4">
    <source>
        <dbReference type="Proteomes" id="UP000235584"/>
    </source>
</evidence>
<feature type="chain" id="PRO_5043803248" evidence="2">
    <location>
        <begin position="30"/>
        <end position="825"/>
    </location>
</feature>
<feature type="compositionally biased region" description="Basic and acidic residues" evidence="1">
    <location>
        <begin position="719"/>
        <end position="753"/>
    </location>
</feature>
<sequence length="825" mass="90405">MKKTTLKKWSRVLGMILIPAFFSLTSAQAASVNCVAEKAEFKRLYLELQAKFLNYEGKDTVVDSKGNMLLVPHDPKKEYEGKAFEAAIYQEYQNSLKKVAKLYQAAKFGSDADDIKKGTPGLVDFLKAIDDGDNSAYIQKSKIGDVIDDLYKASNAKFGNSSDKKFALNANDKYLLKKLLTHAQDRLCSVESFEKTGKGTKLFDANYLGQVRNAPLNRLIGALKNAKIGSESELLVDEKTAISSAMSEHLKQLSDWMKKNEACRKAVANPGFIQENIQGCNYNKFLEVLNQQNLDEIQGVLHFINSNERLLNRAQAKAETALDELKLESVIDSTFAGMGNAVSCTKIDGPNNKQRIFVRNLPYRENKFDTSKVVCKLKDKELKSSECSQKIELISDELGRGLELRQKDKTGQNVTFSISGSSSCENLTPSNGVLSSEGSLKTSEMCLAEGKKLTPAMTLVPSEDKKTCVDPATLSPKTPDICLAEGSNKKPAMVLFPSQDKKSCVDPSTLSPKTPEICKAESENKKSKIVLVPSEDKKSCVDPAVLGLKTGEMCQAEGEAMSPKKALIPSTDKKTCVEDPSTSGLKSGEMCKAEGEALNPKKSLIPSEDKKTCIEDPKALKTAEVCKAEGEAMDPKKSLIPSEDKKTCIEDPKADKASGIKTAEACKAEGEAMDPKKVLVPSEDKKSCIEDPKASVLKTEANCSEEGAAMSPPKTLVLSEDKKSCIEDPKASNKKDSSSDEEKKCNDKNDKWIQDSNDGRPGIRYAWDSEKKTCTDRREEKSSRREEKDETPSGPDLSGTPKQAPARFTPVNIPTRQMFILPGMP</sequence>
<dbReference type="EMBL" id="CP025704">
    <property type="protein sequence ID" value="AUN98541.1"/>
    <property type="molecule type" value="Genomic_DNA"/>
</dbReference>
<feature type="compositionally biased region" description="Basic and acidic residues" evidence="1">
    <location>
        <begin position="767"/>
        <end position="791"/>
    </location>
</feature>
<evidence type="ECO:0000256" key="1">
    <source>
        <dbReference type="SAM" id="MobiDB-lite"/>
    </source>
</evidence>
<dbReference type="KEGG" id="bsto:C0V70_10575"/>
<keyword evidence="2" id="KW-0732">Signal</keyword>
<dbReference type="RefSeq" id="WP_102243832.1">
    <property type="nucleotide sequence ID" value="NZ_CP025704.1"/>
</dbReference>
<keyword evidence="4" id="KW-1185">Reference proteome</keyword>
<gene>
    <name evidence="3" type="ORF">C0V70_10575</name>
</gene>
<proteinExistence type="predicted"/>
<reference evidence="3 4" key="1">
    <citation type="submission" date="2018-01" db="EMBL/GenBank/DDBJ databases">
        <title>Complete genome sequence of Bacteriovorax stolpii DSM12778.</title>
        <authorList>
            <person name="Tang B."/>
            <person name="Chang J."/>
        </authorList>
    </citation>
    <scope>NUCLEOTIDE SEQUENCE [LARGE SCALE GENOMIC DNA]</scope>
    <source>
        <strain evidence="3 4">DSM 12778</strain>
    </source>
</reference>
<accession>A0A2K9NSP0</accession>
<dbReference type="AlphaFoldDB" id="A0A2K9NSP0"/>
<feature type="region of interest" description="Disordered" evidence="1">
    <location>
        <begin position="557"/>
        <end position="590"/>
    </location>
</feature>
<evidence type="ECO:0000313" key="3">
    <source>
        <dbReference type="EMBL" id="AUN98541.1"/>
    </source>
</evidence>
<name>A0A2K9NSP0_BACTC</name>
<feature type="signal peptide" evidence="2">
    <location>
        <begin position="1"/>
        <end position="29"/>
    </location>
</feature>
<feature type="region of interest" description="Disordered" evidence="1">
    <location>
        <begin position="668"/>
        <end position="825"/>
    </location>
</feature>
<evidence type="ECO:0000256" key="2">
    <source>
        <dbReference type="SAM" id="SignalP"/>
    </source>
</evidence>